<dbReference type="RefSeq" id="WP_018167345.1">
    <property type="nucleotide sequence ID" value="NZ_RQZA01000001.1"/>
</dbReference>
<reference evidence="6 7" key="1">
    <citation type="submission" date="2018-11" db="EMBL/GenBank/DDBJ databases">
        <title>Genomes From Bacteria Associated with the Canine Oral Cavity: a Test Case for Automated Genome-Based Taxonomic Assignment.</title>
        <authorList>
            <person name="Coil D.A."/>
            <person name="Jospin G."/>
            <person name="Darling A.E."/>
            <person name="Wallis C."/>
            <person name="Davis I.J."/>
            <person name="Harris S."/>
            <person name="Eisen J.A."/>
            <person name="Holcombe L.J."/>
            <person name="O'Flynn C."/>
        </authorList>
    </citation>
    <scope>NUCLEOTIDE SEQUENCE [LARGE SCALE GENOMIC DNA]</scope>
    <source>
        <strain evidence="6 7">OH4621_COT-116</strain>
    </source>
</reference>
<dbReference type="InterPro" id="IPR000847">
    <property type="entry name" value="LysR_HTH_N"/>
</dbReference>
<dbReference type="EMBL" id="RQZA01000001">
    <property type="protein sequence ID" value="RRD32358.1"/>
    <property type="molecule type" value="Genomic_DNA"/>
</dbReference>
<accession>A0A3P1VF27</accession>
<protein>
    <submittedName>
        <fullName evidence="6">LysR family transcriptional regulator</fullName>
    </submittedName>
</protein>
<keyword evidence="4" id="KW-0804">Transcription</keyword>
<comment type="similarity">
    <text evidence="1">Belongs to the LysR transcriptional regulatory family.</text>
</comment>
<feature type="domain" description="HTH lysR-type" evidence="5">
    <location>
        <begin position="1"/>
        <end position="59"/>
    </location>
</feature>
<dbReference type="Gene3D" id="3.40.190.290">
    <property type="match status" value="1"/>
</dbReference>
<organism evidence="6 7">
    <name type="scientific">Streptococcus minor</name>
    <dbReference type="NCBI Taxonomy" id="229549"/>
    <lineage>
        <taxon>Bacteria</taxon>
        <taxon>Bacillati</taxon>
        <taxon>Bacillota</taxon>
        <taxon>Bacilli</taxon>
        <taxon>Lactobacillales</taxon>
        <taxon>Streptococcaceae</taxon>
        <taxon>Streptococcus</taxon>
    </lineage>
</organism>
<dbReference type="SUPFAM" id="SSF46785">
    <property type="entry name" value="Winged helix' DNA-binding domain"/>
    <property type="match status" value="1"/>
</dbReference>
<dbReference type="PROSITE" id="PS50931">
    <property type="entry name" value="HTH_LYSR"/>
    <property type="match status" value="1"/>
</dbReference>
<dbReference type="GO" id="GO:0005829">
    <property type="term" value="C:cytosol"/>
    <property type="evidence" value="ECO:0007669"/>
    <property type="project" value="TreeGrafter"/>
</dbReference>
<evidence type="ECO:0000259" key="5">
    <source>
        <dbReference type="PROSITE" id="PS50931"/>
    </source>
</evidence>
<dbReference type="GO" id="GO:0003700">
    <property type="term" value="F:DNA-binding transcription factor activity"/>
    <property type="evidence" value="ECO:0007669"/>
    <property type="project" value="InterPro"/>
</dbReference>
<evidence type="ECO:0000256" key="1">
    <source>
        <dbReference type="ARBA" id="ARBA00009437"/>
    </source>
</evidence>
<dbReference type="Proteomes" id="UP000281771">
    <property type="component" value="Unassembled WGS sequence"/>
</dbReference>
<keyword evidence="7" id="KW-1185">Reference proteome</keyword>
<dbReference type="InterPro" id="IPR050950">
    <property type="entry name" value="HTH-type_LysR_regulators"/>
</dbReference>
<evidence type="ECO:0000256" key="4">
    <source>
        <dbReference type="ARBA" id="ARBA00023163"/>
    </source>
</evidence>
<dbReference type="GO" id="GO:0003677">
    <property type="term" value="F:DNA binding"/>
    <property type="evidence" value="ECO:0007669"/>
    <property type="project" value="UniProtKB-KW"/>
</dbReference>
<dbReference type="Gene3D" id="1.10.10.10">
    <property type="entry name" value="Winged helix-like DNA-binding domain superfamily/Winged helix DNA-binding domain"/>
    <property type="match status" value="1"/>
</dbReference>
<evidence type="ECO:0000256" key="3">
    <source>
        <dbReference type="ARBA" id="ARBA00023125"/>
    </source>
</evidence>
<name>A0A3P1VF27_9STRE</name>
<evidence type="ECO:0000313" key="6">
    <source>
        <dbReference type="EMBL" id="RRD32358.1"/>
    </source>
</evidence>
<dbReference type="PANTHER" id="PTHR30419:SF8">
    <property type="entry name" value="NITROGEN ASSIMILATION TRANSCRIPTIONAL ACTIVATOR-RELATED"/>
    <property type="match status" value="1"/>
</dbReference>
<evidence type="ECO:0000313" key="7">
    <source>
        <dbReference type="Proteomes" id="UP000281771"/>
    </source>
</evidence>
<keyword evidence="3" id="KW-0238">DNA-binding</keyword>
<proteinExistence type="inferred from homology"/>
<dbReference type="SUPFAM" id="SSF53850">
    <property type="entry name" value="Periplasmic binding protein-like II"/>
    <property type="match status" value="1"/>
</dbReference>
<gene>
    <name evidence="6" type="ORF">EII38_01085</name>
</gene>
<evidence type="ECO:0000256" key="2">
    <source>
        <dbReference type="ARBA" id="ARBA00023015"/>
    </source>
</evidence>
<sequence length="301" mass="35357">MDIIQMYYFINIVECSCNLSLAAKKIHISQSALSQFVKNFEENESIQLFHRKNGRLDGLTEAGERIYRYSTEIVSKYEEMQNAIQSESAKQKGTIRLGLPSLILRFYFSNILPNFLLKHPHIDIQIIESGGVDLRQKLLAEELNYALLIEPTSLDTKKYEQHIIQMDEYVAFMDKNHPLANKELMEWKDLEAYQLGTFIKSFTTYGLIEEKLKKEKITAKLVHLSSSWDYLVESTYGTDIISILPAPIENLLDHERFKVVRFRDFIPFNIWFCRPYKARTNDVENFVYEEFLKLFYMPVSD</sequence>
<dbReference type="CDD" id="cd05466">
    <property type="entry name" value="PBP2_LTTR_substrate"/>
    <property type="match status" value="1"/>
</dbReference>
<dbReference type="AlphaFoldDB" id="A0A3P1VF27"/>
<keyword evidence="2" id="KW-0805">Transcription regulation</keyword>
<dbReference type="Pfam" id="PF00126">
    <property type="entry name" value="HTH_1"/>
    <property type="match status" value="1"/>
</dbReference>
<dbReference type="Pfam" id="PF03466">
    <property type="entry name" value="LysR_substrate"/>
    <property type="match status" value="1"/>
</dbReference>
<dbReference type="PANTHER" id="PTHR30419">
    <property type="entry name" value="HTH-TYPE TRANSCRIPTIONAL REGULATOR YBHD"/>
    <property type="match status" value="1"/>
</dbReference>
<dbReference type="InterPro" id="IPR005119">
    <property type="entry name" value="LysR_subst-bd"/>
</dbReference>
<dbReference type="STRING" id="1123309.GCA_000377005_01425"/>
<dbReference type="InterPro" id="IPR036388">
    <property type="entry name" value="WH-like_DNA-bd_sf"/>
</dbReference>
<dbReference type="InterPro" id="IPR036390">
    <property type="entry name" value="WH_DNA-bd_sf"/>
</dbReference>
<comment type="caution">
    <text evidence="6">The sequence shown here is derived from an EMBL/GenBank/DDBJ whole genome shotgun (WGS) entry which is preliminary data.</text>
</comment>